<keyword evidence="1" id="KW-0812">Transmembrane</keyword>
<evidence type="ECO:0000256" key="1">
    <source>
        <dbReference type="SAM" id="Phobius"/>
    </source>
</evidence>
<dbReference type="EMBL" id="BMZB01000005">
    <property type="protein sequence ID" value="GGZ41521.1"/>
    <property type="molecule type" value="Genomic_DNA"/>
</dbReference>
<dbReference type="InterPro" id="IPR003675">
    <property type="entry name" value="Rce1/LyrA-like_dom"/>
</dbReference>
<dbReference type="GO" id="GO:0008237">
    <property type="term" value="F:metallopeptidase activity"/>
    <property type="evidence" value="ECO:0007669"/>
    <property type="project" value="UniProtKB-KW"/>
</dbReference>
<dbReference type="Proteomes" id="UP000662572">
    <property type="component" value="Unassembled WGS sequence"/>
</dbReference>
<accession>A0A918UXH4</accession>
<keyword evidence="4" id="KW-1185">Reference proteome</keyword>
<dbReference type="GO" id="GO:0080120">
    <property type="term" value="P:CAAX-box protein maturation"/>
    <property type="evidence" value="ECO:0007669"/>
    <property type="project" value="UniProtKB-ARBA"/>
</dbReference>
<dbReference type="PANTHER" id="PTHR36435">
    <property type="entry name" value="SLR1288 PROTEIN"/>
    <property type="match status" value="1"/>
</dbReference>
<dbReference type="GO" id="GO:0004175">
    <property type="term" value="F:endopeptidase activity"/>
    <property type="evidence" value="ECO:0007669"/>
    <property type="project" value="UniProtKB-ARBA"/>
</dbReference>
<evidence type="ECO:0000259" key="2">
    <source>
        <dbReference type="Pfam" id="PF02517"/>
    </source>
</evidence>
<protein>
    <submittedName>
        <fullName evidence="3">CPBP family intramembrane metalloprotease</fullName>
    </submittedName>
</protein>
<feature type="transmembrane region" description="Helical" evidence="1">
    <location>
        <begin position="80"/>
        <end position="97"/>
    </location>
</feature>
<keyword evidence="1" id="KW-1133">Transmembrane helix</keyword>
<reference evidence="3" key="1">
    <citation type="journal article" date="2014" name="Int. J. Syst. Evol. Microbiol.">
        <title>Complete genome sequence of Corynebacterium casei LMG S-19264T (=DSM 44701T), isolated from a smear-ripened cheese.</title>
        <authorList>
            <consortium name="US DOE Joint Genome Institute (JGI-PGF)"/>
            <person name="Walter F."/>
            <person name="Albersmeier A."/>
            <person name="Kalinowski J."/>
            <person name="Ruckert C."/>
        </authorList>
    </citation>
    <scope>NUCLEOTIDE SEQUENCE</scope>
    <source>
        <strain evidence="3">KCTC 32296</strain>
    </source>
</reference>
<dbReference type="PANTHER" id="PTHR36435:SF1">
    <property type="entry name" value="CAAX AMINO TERMINAL PROTEASE FAMILY PROTEIN"/>
    <property type="match status" value="1"/>
</dbReference>
<evidence type="ECO:0000313" key="3">
    <source>
        <dbReference type="EMBL" id="GGZ41521.1"/>
    </source>
</evidence>
<feature type="transmembrane region" description="Helical" evidence="1">
    <location>
        <begin position="166"/>
        <end position="183"/>
    </location>
</feature>
<gene>
    <name evidence="3" type="ORF">GCM10011273_30200</name>
</gene>
<sequence>MRLTITLPMALSVFVIWLGLTIGLDQILSGGQQMPLSDVVKNGVGISWVLAAVFAVVVGLMADRKAVGFQAPRPLKSLRVIWLPVVYLLVVLAMVMAKGWPPAQVIMFVAINTALVGISEEVMCRGILLRGFLTRLTIWPAIWLSCLAFGLMHVLNVFITGQFIEAVIQATAAFMTGVGYMAVRIRTRSLYPMIIIHALWDFLVFMLATGSPPPDGAAAVSAVFAPVLLTLPMFLYGLFLLRNVHRDFAWMSDVSPKLSGDVS</sequence>
<proteinExistence type="predicted"/>
<name>A0A918UXH4_9CAUL</name>
<dbReference type="Pfam" id="PF02517">
    <property type="entry name" value="Rce1-like"/>
    <property type="match status" value="1"/>
</dbReference>
<feature type="domain" description="CAAX prenyl protease 2/Lysostaphin resistance protein A-like" evidence="2">
    <location>
        <begin position="104"/>
        <end position="203"/>
    </location>
</feature>
<comment type="caution">
    <text evidence="3">The sequence shown here is derived from an EMBL/GenBank/DDBJ whole genome shotgun (WGS) entry which is preliminary data.</text>
</comment>
<feature type="transmembrane region" description="Helical" evidence="1">
    <location>
        <begin position="190"/>
        <end position="210"/>
    </location>
</feature>
<feature type="transmembrane region" description="Helical" evidence="1">
    <location>
        <begin position="216"/>
        <end position="241"/>
    </location>
</feature>
<feature type="transmembrane region" description="Helical" evidence="1">
    <location>
        <begin position="39"/>
        <end position="60"/>
    </location>
</feature>
<keyword evidence="3" id="KW-0482">Metalloprotease</keyword>
<feature type="transmembrane region" description="Helical" evidence="1">
    <location>
        <begin position="136"/>
        <end position="160"/>
    </location>
</feature>
<dbReference type="InterPro" id="IPR052710">
    <property type="entry name" value="CAAX_protease"/>
</dbReference>
<reference evidence="3" key="2">
    <citation type="submission" date="2020-09" db="EMBL/GenBank/DDBJ databases">
        <authorList>
            <person name="Sun Q."/>
            <person name="Kim S."/>
        </authorList>
    </citation>
    <scope>NUCLEOTIDE SEQUENCE</scope>
    <source>
        <strain evidence="3">KCTC 32296</strain>
    </source>
</reference>
<evidence type="ECO:0000313" key="4">
    <source>
        <dbReference type="Proteomes" id="UP000662572"/>
    </source>
</evidence>
<feature type="transmembrane region" description="Helical" evidence="1">
    <location>
        <begin position="103"/>
        <end position="124"/>
    </location>
</feature>
<keyword evidence="3" id="KW-0378">Hydrolase</keyword>
<keyword evidence="3" id="KW-0645">Protease</keyword>
<keyword evidence="1" id="KW-0472">Membrane</keyword>
<dbReference type="AlphaFoldDB" id="A0A918UXH4"/>
<organism evidence="3 4">
    <name type="scientific">Asticcacaulis endophyticus</name>
    <dbReference type="NCBI Taxonomy" id="1395890"/>
    <lineage>
        <taxon>Bacteria</taxon>
        <taxon>Pseudomonadati</taxon>
        <taxon>Pseudomonadota</taxon>
        <taxon>Alphaproteobacteria</taxon>
        <taxon>Caulobacterales</taxon>
        <taxon>Caulobacteraceae</taxon>
        <taxon>Asticcacaulis</taxon>
    </lineage>
</organism>